<proteinExistence type="predicted"/>
<organism evidence="4 5">
    <name type="scientific">Desulfurispirillum indicum (strain ATCC BAA-1389 / DSM 22839 / S5)</name>
    <dbReference type="NCBI Taxonomy" id="653733"/>
    <lineage>
        <taxon>Bacteria</taxon>
        <taxon>Pseudomonadati</taxon>
        <taxon>Chrysiogenota</taxon>
        <taxon>Chrysiogenia</taxon>
        <taxon>Chrysiogenales</taxon>
        <taxon>Chrysiogenaceae</taxon>
        <taxon>Desulfurispirillum</taxon>
    </lineage>
</organism>
<evidence type="ECO:0000256" key="1">
    <source>
        <dbReference type="ARBA" id="ARBA00022729"/>
    </source>
</evidence>
<dbReference type="eggNOG" id="COG1934">
    <property type="taxonomic scope" value="Bacteria"/>
</dbReference>
<dbReference type="InParanoid" id="E6W106"/>
<reference evidence="4 5" key="1">
    <citation type="submission" date="2010-12" db="EMBL/GenBank/DDBJ databases">
        <title>Complete sequence of Desulfurispirillum indicum S5.</title>
        <authorList>
            <consortium name="US DOE Joint Genome Institute"/>
            <person name="Lucas S."/>
            <person name="Copeland A."/>
            <person name="Lapidus A."/>
            <person name="Cheng J.-F."/>
            <person name="Goodwin L."/>
            <person name="Pitluck S."/>
            <person name="Chertkov O."/>
            <person name="Held B."/>
            <person name="Detter J.C."/>
            <person name="Han C."/>
            <person name="Tapia R."/>
            <person name="Land M."/>
            <person name="Hauser L."/>
            <person name="Kyrpides N."/>
            <person name="Ivanova N."/>
            <person name="Mikhailova N."/>
            <person name="Haggblom M."/>
            <person name="Rauschenbach I."/>
            <person name="Bini E."/>
            <person name="Woyke T."/>
        </authorList>
    </citation>
    <scope>NUCLEOTIDE SEQUENCE [LARGE SCALE GENOMIC DNA]</scope>
    <source>
        <strain evidence="5">ATCC BAA-1389 / DSM 22839 / S5</strain>
    </source>
</reference>
<evidence type="ECO:0000259" key="3">
    <source>
        <dbReference type="Pfam" id="PF03968"/>
    </source>
</evidence>
<dbReference type="HOGENOM" id="CLU_1675067_0_0_0"/>
<dbReference type="GO" id="GO:0009279">
    <property type="term" value="C:cell outer membrane"/>
    <property type="evidence" value="ECO:0007669"/>
    <property type="project" value="TreeGrafter"/>
</dbReference>
<dbReference type="InterPro" id="IPR052037">
    <property type="entry name" value="LPS_export_LptA"/>
</dbReference>
<dbReference type="Gene3D" id="2.60.450.10">
    <property type="entry name" value="Lipopolysaccharide (LPS) transport protein A like domain"/>
    <property type="match status" value="1"/>
</dbReference>
<keyword evidence="1 2" id="KW-0732">Signal</keyword>
<dbReference type="RefSeq" id="WP_013505226.1">
    <property type="nucleotide sequence ID" value="NC_014836.1"/>
</dbReference>
<dbReference type="Pfam" id="PF03968">
    <property type="entry name" value="LptD_N"/>
    <property type="match status" value="1"/>
</dbReference>
<gene>
    <name evidence="4" type="ordered locus">Selin_0590</name>
</gene>
<feature type="chain" id="PRO_5003211295" evidence="2">
    <location>
        <begin position="20"/>
        <end position="157"/>
    </location>
</feature>
<protein>
    <submittedName>
        <fullName evidence="4">OstA family protein</fullName>
    </submittedName>
</protein>
<accession>E6W106</accession>
<feature type="domain" description="Organic solvent tolerance-like N-terminal" evidence="3">
    <location>
        <begin position="27"/>
        <end position="134"/>
    </location>
</feature>
<feature type="signal peptide" evidence="2">
    <location>
        <begin position="1"/>
        <end position="19"/>
    </location>
</feature>
<dbReference type="GO" id="GO:0015920">
    <property type="term" value="P:lipopolysaccharide transport"/>
    <property type="evidence" value="ECO:0007669"/>
    <property type="project" value="TreeGrafter"/>
</dbReference>
<dbReference type="InterPro" id="IPR005653">
    <property type="entry name" value="OstA-like_N"/>
</dbReference>
<dbReference type="STRING" id="653733.Selin_0590"/>
<dbReference type="GO" id="GO:0017089">
    <property type="term" value="F:glycolipid transfer activity"/>
    <property type="evidence" value="ECO:0007669"/>
    <property type="project" value="TreeGrafter"/>
</dbReference>
<dbReference type="PANTHER" id="PTHR36504:SF1">
    <property type="entry name" value="LIPOPOLYSACCHARIDE EXPORT SYSTEM PROTEIN LPTA"/>
    <property type="match status" value="1"/>
</dbReference>
<dbReference type="PANTHER" id="PTHR36504">
    <property type="entry name" value="LIPOPOLYSACCHARIDE EXPORT SYSTEM PROTEIN LPTA"/>
    <property type="match status" value="1"/>
</dbReference>
<dbReference type="Proteomes" id="UP000002572">
    <property type="component" value="Chromosome"/>
</dbReference>
<keyword evidence="5" id="KW-1185">Reference proteome</keyword>
<evidence type="ECO:0000313" key="5">
    <source>
        <dbReference type="Proteomes" id="UP000002572"/>
    </source>
</evidence>
<name>E6W106_DESIS</name>
<dbReference type="GO" id="GO:0030288">
    <property type="term" value="C:outer membrane-bounded periplasmic space"/>
    <property type="evidence" value="ECO:0007669"/>
    <property type="project" value="TreeGrafter"/>
</dbReference>
<sequence length="157" mass="17741">MKYTILAVVVALCWNFAMAQSNGVVYTIESNHLEINAHIGESRFWGSVVFESPSYVLHADSLVVSAVQNAAGRQELQRLHAWDNVELYYGDKRGFSDTLYYYHDRQTIVLEGNARLIDSRSSLAAPRITIHEPTGEAFVEGDESERVKVIFEDDRAD</sequence>
<dbReference type="EMBL" id="CP002432">
    <property type="protein sequence ID" value="ADU65338.1"/>
    <property type="molecule type" value="Genomic_DNA"/>
</dbReference>
<evidence type="ECO:0000256" key="2">
    <source>
        <dbReference type="SAM" id="SignalP"/>
    </source>
</evidence>
<dbReference type="KEGG" id="din:Selin_0590"/>
<evidence type="ECO:0000313" key="4">
    <source>
        <dbReference type="EMBL" id="ADU65338.1"/>
    </source>
</evidence>
<dbReference type="AlphaFoldDB" id="E6W106"/>